<dbReference type="PANTHER" id="PTHR37291">
    <property type="entry name" value="5-METHYLCYTOSINE-SPECIFIC RESTRICTION ENZYME B"/>
    <property type="match status" value="1"/>
</dbReference>
<keyword evidence="3" id="KW-1185">Reference proteome</keyword>
<comment type="caution">
    <text evidence="2">The sequence shown here is derived from an EMBL/GenBank/DDBJ whole genome shotgun (WGS) entry which is preliminary data.</text>
</comment>
<dbReference type="SUPFAM" id="SSF88697">
    <property type="entry name" value="PUA domain-like"/>
    <property type="match status" value="1"/>
</dbReference>
<dbReference type="Pfam" id="PF01878">
    <property type="entry name" value="EVE"/>
    <property type="match status" value="1"/>
</dbReference>
<proteinExistence type="predicted"/>
<dbReference type="InterPro" id="IPR003593">
    <property type="entry name" value="AAA+_ATPase"/>
</dbReference>
<dbReference type="SUPFAM" id="SSF52540">
    <property type="entry name" value="P-loop containing nucleoside triphosphate hydrolases"/>
    <property type="match status" value="1"/>
</dbReference>
<dbReference type="EMBL" id="PDUD01000017">
    <property type="protein sequence ID" value="PHN06736.1"/>
    <property type="molecule type" value="Genomic_DNA"/>
</dbReference>
<evidence type="ECO:0000313" key="3">
    <source>
        <dbReference type="Proteomes" id="UP000223913"/>
    </source>
</evidence>
<dbReference type="GO" id="GO:0016887">
    <property type="term" value="F:ATP hydrolysis activity"/>
    <property type="evidence" value="ECO:0007669"/>
    <property type="project" value="InterPro"/>
</dbReference>
<evidence type="ECO:0000313" key="2">
    <source>
        <dbReference type="EMBL" id="PHN06736.1"/>
    </source>
</evidence>
<accession>A0A2D0NED7</accession>
<gene>
    <name evidence="2" type="ORF">CRP01_10610</name>
</gene>
<protein>
    <recommendedName>
        <fullName evidence="1">AAA+ ATPase domain-containing protein</fullName>
    </recommendedName>
</protein>
<dbReference type="InterPro" id="IPR052934">
    <property type="entry name" value="Methyl-DNA_Rec/Restrict_Enz"/>
</dbReference>
<dbReference type="Pfam" id="PF07728">
    <property type="entry name" value="AAA_5"/>
    <property type="match status" value="1"/>
</dbReference>
<feature type="domain" description="AAA+ ATPase" evidence="1">
    <location>
        <begin position="169"/>
        <end position="370"/>
    </location>
</feature>
<sequence>MAKENNSSAARSVAYWLFQSNFKTLRLRDALRAEALFSFPVRAHTDRIRSGDKVIIWQTGKAQGCYALATVLSDPTVTDPLPEEMPYYREAVETEARVTIRIDYNLWNRPVTAEMLQAAGTVDSFYAGLSGTNYRATEAQFESIASLVAQQDILHEPETEYFINPGFYPPLNLILHGPPGTGKTFRTINHAVAIIENRPLEEVDLEPRTALKKRFDRYQEAGRIDFVTFHQSFAYEDFIEGIKPVVENDQVNYRVEAGIFQKLCRRAAEKVTENAGDWDSVPRFVLIIDEINRGNLPAIFGELISLIEPNKRDGCAEQLRTILPYSKKAFSVPANLYLLGTMNTADRSTESLDIALRRRFSFLEVPSDHTLISELAERPMVAGVDLERLLQAINDRMEALLDEQARIGHAYFLQIRDLDDLRGVFELHILPLLKEYFYHDLAKIGLILGRAFIQDERNATTKFANFDHPYAEEMLHKQRFRLKPVQELEERDFIRIYDPEY</sequence>
<dbReference type="InterPro" id="IPR015947">
    <property type="entry name" value="PUA-like_sf"/>
</dbReference>
<dbReference type="InterPro" id="IPR027417">
    <property type="entry name" value="P-loop_NTPase"/>
</dbReference>
<dbReference type="SMART" id="SM00382">
    <property type="entry name" value="AAA"/>
    <property type="match status" value="1"/>
</dbReference>
<dbReference type="OrthoDB" id="9781481at2"/>
<reference evidence="2 3" key="1">
    <citation type="submission" date="2017-10" db="EMBL/GenBank/DDBJ databases">
        <title>The draft genome sequence of Lewinella nigricans NBRC 102662.</title>
        <authorList>
            <person name="Wang K."/>
        </authorList>
    </citation>
    <scope>NUCLEOTIDE SEQUENCE [LARGE SCALE GENOMIC DNA]</scope>
    <source>
        <strain evidence="2 3">NBRC 102662</strain>
    </source>
</reference>
<dbReference type="AlphaFoldDB" id="A0A2D0NED7"/>
<dbReference type="GO" id="GO:0005524">
    <property type="term" value="F:ATP binding"/>
    <property type="evidence" value="ECO:0007669"/>
    <property type="project" value="InterPro"/>
</dbReference>
<dbReference type="InterPro" id="IPR002740">
    <property type="entry name" value="EVE_domain"/>
</dbReference>
<evidence type="ECO:0000259" key="1">
    <source>
        <dbReference type="SMART" id="SM00382"/>
    </source>
</evidence>
<dbReference type="InterPro" id="IPR011704">
    <property type="entry name" value="ATPase_dyneun-rel_AAA"/>
</dbReference>
<dbReference type="Proteomes" id="UP000223913">
    <property type="component" value="Unassembled WGS sequence"/>
</dbReference>
<organism evidence="2 3">
    <name type="scientific">Flavilitoribacter nigricans (strain ATCC 23147 / DSM 23189 / NBRC 102662 / NCIMB 1420 / SS-2)</name>
    <name type="common">Lewinella nigricans</name>
    <dbReference type="NCBI Taxonomy" id="1122177"/>
    <lineage>
        <taxon>Bacteria</taxon>
        <taxon>Pseudomonadati</taxon>
        <taxon>Bacteroidota</taxon>
        <taxon>Saprospiria</taxon>
        <taxon>Saprospirales</taxon>
        <taxon>Lewinellaceae</taxon>
        <taxon>Flavilitoribacter</taxon>
    </lineage>
</organism>
<dbReference type="Gene3D" id="3.40.50.300">
    <property type="entry name" value="P-loop containing nucleotide triphosphate hydrolases"/>
    <property type="match status" value="1"/>
</dbReference>
<name>A0A2D0NED7_FLAN2</name>
<dbReference type="RefSeq" id="WP_099149993.1">
    <property type="nucleotide sequence ID" value="NZ_PDUD01000017.1"/>
</dbReference>
<dbReference type="PANTHER" id="PTHR37291:SF1">
    <property type="entry name" value="TYPE IV METHYL-DIRECTED RESTRICTION ENZYME ECOKMCRB SUBUNIT"/>
    <property type="match status" value="1"/>
</dbReference>